<dbReference type="Pfam" id="PF25336">
    <property type="entry name" value="C2_SYDE"/>
    <property type="match status" value="1"/>
</dbReference>
<dbReference type="PROSITE" id="PS50238">
    <property type="entry name" value="RHOGAP"/>
    <property type="match status" value="1"/>
</dbReference>
<evidence type="ECO:0000313" key="6">
    <source>
        <dbReference type="Proteomes" id="UP001328107"/>
    </source>
</evidence>
<gene>
    <name evidence="5" type="ORF">PMAYCL1PPCAC_05978</name>
</gene>
<dbReference type="GO" id="GO:0005096">
    <property type="term" value="F:GTPase activator activity"/>
    <property type="evidence" value="ECO:0007669"/>
    <property type="project" value="UniProtKB-KW"/>
</dbReference>
<comment type="caution">
    <text evidence="5">The sequence shown here is derived from an EMBL/GenBank/DDBJ whole genome shotgun (WGS) entry which is preliminary data.</text>
</comment>
<feature type="compositionally biased region" description="Polar residues" evidence="2">
    <location>
        <begin position="124"/>
        <end position="135"/>
    </location>
</feature>
<dbReference type="InterPro" id="IPR052118">
    <property type="entry name" value="Rho-GAP_regulator"/>
</dbReference>
<feature type="compositionally biased region" description="Polar residues" evidence="2">
    <location>
        <begin position="239"/>
        <end position="252"/>
    </location>
</feature>
<dbReference type="Gene3D" id="1.10.555.10">
    <property type="entry name" value="Rho GTPase activation protein"/>
    <property type="match status" value="1"/>
</dbReference>
<dbReference type="SUPFAM" id="SSF49562">
    <property type="entry name" value="C2 domain (Calcium/lipid-binding domain, CaLB)"/>
    <property type="match status" value="1"/>
</dbReference>
<sequence>QLQQQMQHVGLHHAESPILSSPRGRISPAHRPTIVNGGIGVSELTRFPDTEASSDTVSRTARVPPPKIYPSSVRRAESFSSQPGMSNAVQSPGYSIPRSSTVYPPPDPLLSRSLCSPVLPRPLRQTTSEQHSNSLPRRRAVSGPRNVKWRNDVVGKEAFDLLAGEESDSAYSNPEYGRPQPLRLSNGGPGRTINDIFSAAEYRHWAGDPRVPPLGAAYTNLTTAGYASPMSAVPPLGQQYSTSTLGRQSRWSHTYGDTPGSRGPRSSSLTGRSIMAQSLVGSPLVDRRVMPQQQVPHIDRPSAVLDRYHVSPLMNRRAPLRTAGPGINVDRLGVSALSGMLYVQIYEGRGLRIPEKHRVVTEEMYCVLEVDEAHRARTGVSTPDQKYRWRETFHIDIFNATQLQFFVYSWHPQHRHSLCHKGQLKLLEAFVVDQLNGEKMLALALEPRGQLCVRVGYHDMHQVFRRTVNPRIDGCFGVPLARLLQREHRETPLVLARLIAEIEKRGIDYGGLYILCGAVEKKRLVRDELETNAVDADITVDGVPDTNVLACLIKDFLRELPDPLIPPHIHNMLLDAASMANPNDTDGNRQMVFRIIDCLSLANKNTLLLVMDHLSLALSSFIPPAGVPRSMIVQTFAPLILCTADAAVGGVKDPLVRPLDVSQAAQTLQLLLDVWPSRVNGSDSSDGASPGYARTVPGGTQPGHGAVGGAHAAARAAAATNGPTRTATTVSESQC</sequence>
<evidence type="ECO:0000313" key="5">
    <source>
        <dbReference type="EMBL" id="GMR35783.1"/>
    </source>
</evidence>
<evidence type="ECO:0000256" key="2">
    <source>
        <dbReference type="SAM" id="MobiDB-lite"/>
    </source>
</evidence>
<dbReference type="InterPro" id="IPR008936">
    <property type="entry name" value="Rho_GTPase_activation_prot"/>
</dbReference>
<feature type="region of interest" description="Disordered" evidence="2">
    <location>
        <begin position="681"/>
        <end position="735"/>
    </location>
</feature>
<dbReference type="Proteomes" id="UP001328107">
    <property type="component" value="Unassembled WGS sequence"/>
</dbReference>
<dbReference type="PROSITE" id="PS50004">
    <property type="entry name" value="C2"/>
    <property type="match status" value="1"/>
</dbReference>
<dbReference type="GO" id="GO:0030030">
    <property type="term" value="P:cell projection organization"/>
    <property type="evidence" value="ECO:0007669"/>
    <property type="project" value="TreeGrafter"/>
</dbReference>
<evidence type="ECO:0000259" key="4">
    <source>
        <dbReference type="PROSITE" id="PS50238"/>
    </source>
</evidence>
<name>A0AAN4Z7C8_9BILA</name>
<organism evidence="5 6">
    <name type="scientific">Pristionchus mayeri</name>
    <dbReference type="NCBI Taxonomy" id="1317129"/>
    <lineage>
        <taxon>Eukaryota</taxon>
        <taxon>Metazoa</taxon>
        <taxon>Ecdysozoa</taxon>
        <taxon>Nematoda</taxon>
        <taxon>Chromadorea</taxon>
        <taxon>Rhabditida</taxon>
        <taxon>Rhabditina</taxon>
        <taxon>Diplogasteromorpha</taxon>
        <taxon>Diplogasteroidea</taxon>
        <taxon>Neodiplogasteridae</taxon>
        <taxon>Pristionchus</taxon>
    </lineage>
</organism>
<feature type="domain" description="Rho-GAP" evidence="4">
    <location>
        <begin position="478"/>
        <end position="679"/>
    </location>
</feature>
<dbReference type="CDD" id="cd00030">
    <property type="entry name" value="C2"/>
    <property type="match status" value="1"/>
</dbReference>
<feature type="region of interest" description="Disordered" evidence="2">
    <location>
        <begin position="124"/>
        <end position="143"/>
    </location>
</feature>
<keyword evidence="1" id="KW-0343">GTPase activation</keyword>
<feature type="compositionally biased region" description="Polar residues" evidence="2">
    <location>
        <begin position="78"/>
        <end position="102"/>
    </location>
</feature>
<dbReference type="SMART" id="SM00324">
    <property type="entry name" value="RhoGAP"/>
    <property type="match status" value="1"/>
</dbReference>
<dbReference type="Pfam" id="PF00620">
    <property type="entry name" value="RhoGAP"/>
    <property type="match status" value="1"/>
</dbReference>
<dbReference type="InterPro" id="IPR035892">
    <property type="entry name" value="C2_domain_sf"/>
</dbReference>
<dbReference type="GO" id="GO:0097060">
    <property type="term" value="C:synaptic membrane"/>
    <property type="evidence" value="ECO:0007669"/>
    <property type="project" value="TreeGrafter"/>
</dbReference>
<dbReference type="PANTHER" id="PTHR46150">
    <property type="entry name" value="RHO GTPASE-ACTIVATING PROTEIN 100F"/>
    <property type="match status" value="1"/>
</dbReference>
<proteinExistence type="predicted"/>
<feature type="non-terminal residue" evidence="5">
    <location>
        <position position="1"/>
    </location>
</feature>
<feature type="domain" description="C2" evidence="3">
    <location>
        <begin position="321"/>
        <end position="439"/>
    </location>
</feature>
<feature type="region of interest" description="Disordered" evidence="2">
    <location>
        <begin position="165"/>
        <end position="189"/>
    </location>
</feature>
<dbReference type="GO" id="GO:0016477">
    <property type="term" value="P:cell migration"/>
    <property type="evidence" value="ECO:0007669"/>
    <property type="project" value="TreeGrafter"/>
</dbReference>
<evidence type="ECO:0000259" key="3">
    <source>
        <dbReference type="PROSITE" id="PS50004"/>
    </source>
</evidence>
<dbReference type="GO" id="GO:0007165">
    <property type="term" value="P:signal transduction"/>
    <property type="evidence" value="ECO:0007669"/>
    <property type="project" value="InterPro"/>
</dbReference>
<reference evidence="6" key="1">
    <citation type="submission" date="2022-10" db="EMBL/GenBank/DDBJ databases">
        <title>Genome assembly of Pristionchus species.</title>
        <authorList>
            <person name="Yoshida K."/>
            <person name="Sommer R.J."/>
        </authorList>
    </citation>
    <scope>NUCLEOTIDE SEQUENCE [LARGE SCALE GENOMIC DNA]</scope>
    <source>
        <strain evidence="6">RS5460</strain>
    </source>
</reference>
<dbReference type="GO" id="GO:0046578">
    <property type="term" value="P:regulation of Ras protein signal transduction"/>
    <property type="evidence" value="ECO:0007669"/>
    <property type="project" value="TreeGrafter"/>
</dbReference>
<feature type="region of interest" description="Disordered" evidence="2">
    <location>
        <begin position="239"/>
        <end position="271"/>
    </location>
</feature>
<feature type="region of interest" description="Disordered" evidence="2">
    <location>
        <begin position="1"/>
        <end position="115"/>
    </location>
</feature>
<dbReference type="InterPro" id="IPR000008">
    <property type="entry name" value="C2_dom"/>
</dbReference>
<feature type="compositionally biased region" description="Low complexity" evidence="2">
    <location>
        <begin position="709"/>
        <end position="735"/>
    </location>
</feature>
<dbReference type="EMBL" id="BTRK01000002">
    <property type="protein sequence ID" value="GMR35783.1"/>
    <property type="molecule type" value="Genomic_DNA"/>
</dbReference>
<protein>
    <submittedName>
        <fullName evidence="5">Uncharacterized protein</fullName>
    </submittedName>
</protein>
<dbReference type="AlphaFoldDB" id="A0AAN4Z7C8"/>
<accession>A0AAN4Z7C8</accession>
<dbReference type="SUPFAM" id="SSF48350">
    <property type="entry name" value="GTPase activation domain, GAP"/>
    <property type="match status" value="1"/>
</dbReference>
<dbReference type="InterPro" id="IPR000198">
    <property type="entry name" value="RhoGAP_dom"/>
</dbReference>
<keyword evidence="6" id="KW-1185">Reference proteome</keyword>
<dbReference type="PANTHER" id="PTHR46150:SF3">
    <property type="entry name" value="RHO GTPASE-ACTIVATING PROTEIN 100F"/>
    <property type="match status" value="1"/>
</dbReference>
<evidence type="ECO:0000256" key="1">
    <source>
        <dbReference type="ARBA" id="ARBA00022468"/>
    </source>
</evidence>
<dbReference type="InterPro" id="IPR057459">
    <property type="entry name" value="SYDE1/2_C2"/>
</dbReference>
<dbReference type="Gene3D" id="2.60.40.150">
    <property type="entry name" value="C2 domain"/>
    <property type="match status" value="1"/>
</dbReference>